<dbReference type="InterPro" id="IPR000352">
    <property type="entry name" value="Pep_chain_release_fac_I"/>
</dbReference>
<dbReference type="Gene3D" id="3.30.70.1660">
    <property type="match status" value="1"/>
</dbReference>
<dbReference type="PANTHER" id="PTHR43116">
    <property type="entry name" value="PEPTIDE CHAIN RELEASE FACTOR 2"/>
    <property type="match status" value="1"/>
</dbReference>
<dbReference type="RefSeq" id="WP_095538291.1">
    <property type="nucleotide sequence ID" value="NZ_NSJB01000001.1"/>
</dbReference>
<dbReference type="AlphaFoldDB" id="A0A2A2AJY0"/>
<sequence length="212" mass="23054">MLLIQITAAQGPAECELAVRLTLRALLDDAQRAGVQAEQVESLPTAAGYKSVLLQLQPARPGDDRALQAWLQGWLGSIQCIFPSPLRPGHRRKNWFVAVQRCPTAGEGLSRALREEDIDYQACRASGKGGQHVNTTDSAVHALHRPSGIAVKVMSARSQHANKQLARALIALRLAEQAQARQAAARQARAQLHWQVDRGNPVRVLHAQAGLL</sequence>
<keyword evidence="4" id="KW-1185">Reference proteome</keyword>
<evidence type="ECO:0000313" key="3">
    <source>
        <dbReference type="EMBL" id="PAT38012.1"/>
    </source>
</evidence>
<evidence type="ECO:0000313" key="4">
    <source>
        <dbReference type="Proteomes" id="UP000218054"/>
    </source>
</evidence>
<gene>
    <name evidence="3" type="ORF">CK625_00240</name>
</gene>
<dbReference type="SUPFAM" id="SSF75620">
    <property type="entry name" value="Release factor"/>
    <property type="match status" value="1"/>
</dbReference>
<reference evidence="3 4" key="1">
    <citation type="submission" date="2017-08" db="EMBL/GenBank/DDBJ databases">
        <title>WGS of Clinical strains of the CDC Group NO-1 linked to zoonotic infections in humans.</title>
        <authorList>
            <person name="Bernier A.-M."/>
            <person name="Bernard K."/>
        </authorList>
    </citation>
    <scope>NUCLEOTIDE SEQUENCE [LARGE SCALE GENOMIC DNA]</scope>
    <source>
        <strain evidence="3 4">NML00-0135</strain>
    </source>
</reference>
<proteinExistence type="inferred from homology"/>
<dbReference type="Proteomes" id="UP000218054">
    <property type="component" value="Unassembled WGS sequence"/>
</dbReference>
<dbReference type="Gene3D" id="3.30.160.20">
    <property type="match status" value="1"/>
</dbReference>
<name>A0A2A2AJY0_9BURK</name>
<dbReference type="NCBIfam" id="TIGR03072">
    <property type="entry name" value="release_prfH"/>
    <property type="match status" value="1"/>
</dbReference>
<comment type="similarity">
    <text evidence="1">Belongs to the prokaryotic/mitochondrial release factor family.</text>
</comment>
<evidence type="ECO:0000259" key="2">
    <source>
        <dbReference type="PROSITE" id="PS00745"/>
    </source>
</evidence>
<comment type="caution">
    <text evidence="3">The sequence shown here is derived from an EMBL/GenBank/DDBJ whole genome shotgun (WGS) entry which is preliminary data.</text>
</comment>
<protein>
    <submittedName>
        <fullName evidence="3">Peptide chain release factor H</fullName>
    </submittedName>
</protein>
<feature type="domain" description="Prokaryotic-type class I peptide chain release factors" evidence="2">
    <location>
        <begin position="124"/>
        <end position="140"/>
    </location>
</feature>
<evidence type="ECO:0000256" key="1">
    <source>
        <dbReference type="ARBA" id="ARBA00010835"/>
    </source>
</evidence>
<dbReference type="EMBL" id="NSJB01000001">
    <property type="protein sequence ID" value="PAT38012.1"/>
    <property type="molecule type" value="Genomic_DNA"/>
</dbReference>
<accession>A0A2A2AJY0</accession>
<dbReference type="PANTHER" id="PTHR43116:SF3">
    <property type="entry name" value="CLASS I PEPTIDE CHAIN RELEASE FACTOR"/>
    <property type="match status" value="1"/>
</dbReference>
<dbReference type="GO" id="GO:0003747">
    <property type="term" value="F:translation release factor activity"/>
    <property type="evidence" value="ECO:0007669"/>
    <property type="project" value="InterPro"/>
</dbReference>
<dbReference type="InterPro" id="IPR045853">
    <property type="entry name" value="Pep_chain_release_fac_I_sf"/>
</dbReference>
<dbReference type="InterPro" id="IPR017509">
    <property type="entry name" value="PrfH"/>
</dbReference>
<dbReference type="PROSITE" id="PS00745">
    <property type="entry name" value="RF_PROK_I"/>
    <property type="match status" value="1"/>
</dbReference>
<dbReference type="Pfam" id="PF00472">
    <property type="entry name" value="RF-1"/>
    <property type="match status" value="1"/>
</dbReference>
<organism evidence="3 4">
    <name type="scientific">Vandammella animalimorsus</name>
    <dbReference type="NCBI Taxonomy" id="2029117"/>
    <lineage>
        <taxon>Bacteria</taxon>
        <taxon>Pseudomonadati</taxon>
        <taxon>Pseudomonadota</taxon>
        <taxon>Betaproteobacteria</taxon>
        <taxon>Burkholderiales</taxon>
        <taxon>Comamonadaceae</taxon>
        <taxon>Vandammella</taxon>
    </lineage>
</organism>